<evidence type="ECO:0000259" key="15">
    <source>
        <dbReference type="Pfam" id="PF00593"/>
    </source>
</evidence>
<dbReference type="Pfam" id="PF07715">
    <property type="entry name" value="Plug"/>
    <property type="match status" value="1"/>
</dbReference>
<dbReference type="InterPro" id="IPR037066">
    <property type="entry name" value="Plug_dom_sf"/>
</dbReference>
<keyword evidence="8" id="KW-0408">Iron</keyword>
<evidence type="ECO:0000259" key="16">
    <source>
        <dbReference type="Pfam" id="PF07715"/>
    </source>
</evidence>
<organism evidence="18 19">
    <name type="scientific">Lusitaniella coriacea LEGE 07157</name>
    <dbReference type="NCBI Taxonomy" id="945747"/>
    <lineage>
        <taxon>Bacteria</taxon>
        <taxon>Bacillati</taxon>
        <taxon>Cyanobacteriota</taxon>
        <taxon>Cyanophyceae</taxon>
        <taxon>Spirulinales</taxon>
        <taxon>Lusitaniellaceae</taxon>
        <taxon>Lusitaniella</taxon>
    </lineage>
</organism>
<dbReference type="GO" id="GO:0009279">
    <property type="term" value="C:cell outer membrane"/>
    <property type="evidence" value="ECO:0007669"/>
    <property type="project" value="UniProtKB-SubCell"/>
</dbReference>
<keyword evidence="18" id="KW-0675">Receptor</keyword>
<evidence type="ECO:0000256" key="7">
    <source>
        <dbReference type="ARBA" id="ARBA00022729"/>
    </source>
</evidence>
<dbReference type="InterPro" id="IPR039426">
    <property type="entry name" value="TonB-dep_rcpt-like"/>
</dbReference>
<dbReference type="InterPro" id="IPR021731">
    <property type="entry name" value="AMIN_dom"/>
</dbReference>
<evidence type="ECO:0000256" key="11">
    <source>
        <dbReference type="ARBA" id="ARBA00023136"/>
    </source>
</evidence>
<proteinExistence type="inferred from homology"/>
<comment type="subcellular location">
    <subcellularLocation>
        <location evidence="1 13">Cell outer membrane</location>
        <topology evidence="1 13">Multi-pass membrane protein</topology>
    </subcellularLocation>
</comment>
<evidence type="ECO:0000256" key="5">
    <source>
        <dbReference type="ARBA" id="ARBA00022496"/>
    </source>
</evidence>
<evidence type="ECO:0000256" key="2">
    <source>
        <dbReference type="ARBA" id="ARBA00009810"/>
    </source>
</evidence>
<feature type="domain" description="AMIN" evidence="17">
    <location>
        <begin position="44"/>
        <end position="124"/>
    </location>
</feature>
<evidence type="ECO:0000259" key="17">
    <source>
        <dbReference type="Pfam" id="PF11741"/>
    </source>
</evidence>
<evidence type="ECO:0000256" key="8">
    <source>
        <dbReference type="ARBA" id="ARBA00023004"/>
    </source>
</evidence>
<keyword evidence="9" id="KW-0406">Ion transport</keyword>
<feature type="domain" description="TonB-dependent receptor plug" evidence="16">
    <location>
        <begin position="181"/>
        <end position="281"/>
    </location>
</feature>
<dbReference type="Gene3D" id="2.40.170.20">
    <property type="entry name" value="TonB-dependent receptor, beta-barrel domain"/>
    <property type="match status" value="1"/>
</dbReference>
<keyword evidence="10 14" id="KW-0798">TonB box</keyword>
<evidence type="ECO:0000256" key="12">
    <source>
        <dbReference type="ARBA" id="ARBA00023237"/>
    </source>
</evidence>
<keyword evidence="7" id="KW-0732">Signal</keyword>
<evidence type="ECO:0000256" key="10">
    <source>
        <dbReference type="ARBA" id="ARBA00023077"/>
    </source>
</evidence>
<keyword evidence="3 13" id="KW-0813">Transport</keyword>
<comment type="similarity">
    <text evidence="2 13 14">Belongs to the TonB-dependent receptor family.</text>
</comment>
<evidence type="ECO:0000256" key="6">
    <source>
        <dbReference type="ARBA" id="ARBA00022692"/>
    </source>
</evidence>
<evidence type="ECO:0000256" key="3">
    <source>
        <dbReference type="ARBA" id="ARBA00022448"/>
    </source>
</evidence>
<dbReference type="EMBL" id="JADEWZ010000023">
    <property type="protein sequence ID" value="MBE9117327.1"/>
    <property type="molecule type" value="Genomic_DNA"/>
</dbReference>
<dbReference type="Pfam" id="PF11741">
    <property type="entry name" value="AMIN"/>
    <property type="match status" value="1"/>
</dbReference>
<gene>
    <name evidence="18" type="ORF">IQ249_15620</name>
</gene>
<dbReference type="SUPFAM" id="SSF56935">
    <property type="entry name" value="Porins"/>
    <property type="match status" value="1"/>
</dbReference>
<evidence type="ECO:0000256" key="4">
    <source>
        <dbReference type="ARBA" id="ARBA00022452"/>
    </source>
</evidence>
<dbReference type="CDD" id="cd01347">
    <property type="entry name" value="ligand_gated_channel"/>
    <property type="match status" value="1"/>
</dbReference>
<keyword evidence="19" id="KW-1185">Reference proteome</keyword>
<dbReference type="InterPro" id="IPR012910">
    <property type="entry name" value="Plug_dom"/>
</dbReference>
<reference evidence="18" key="1">
    <citation type="submission" date="2020-10" db="EMBL/GenBank/DDBJ databases">
        <authorList>
            <person name="Castelo-Branco R."/>
            <person name="Eusebio N."/>
            <person name="Adriana R."/>
            <person name="Vieira A."/>
            <person name="Brugerolle De Fraissinette N."/>
            <person name="Rezende De Castro R."/>
            <person name="Schneider M.P."/>
            <person name="Vasconcelos V."/>
            <person name="Leao P.N."/>
        </authorList>
    </citation>
    <scope>NUCLEOTIDE SEQUENCE</scope>
    <source>
        <strain evidence="18">LEGE 07157</strain>
    </source>
</reference>
<accession>A0A8J7DY14</accession>
<keyword evidence="11 13" id="KW-0472">Membrane</keyword>
<keyword evidence="4 13" id="KW-1134">Transmembrane beta strand</keyword>
<dbReference type="Proteomes" id="UP000654482">
    <property type="component" value="Unassembled WGS sequence"/>
</dbReference>
<dbReference type="InterPro" id="IPR036942">
    <property type="entry name" value="Beta-barrel_TonB_sf"/>
</dbReference>
<dbReference type="InterPro" id="IPR010105">
    <property type="entry name" value="TonB_sidphr_rcpt"/>
</dbReference>
<dbReference type="InterPro" id="IPR000531">
    <property type="entry name" value="Beta-barrel_TonB"/>
</dbReference>
<dbReference type="AlphaFoldDB" id="A0A8J7DY14"/>
<evidence type="ECO:0000313" key="19">
    <source>
        <dbReference type="Proteomes" id="UP000654482"/>
    </source>
</evidence>
<dbReference type="FunFam" id="2.40.170.20:FF:000005">
    <property type="entry name" value="TonB-dependent siderophore receptor"/>
    <property type="match status" value="1"/>
</dbReference>
<keyword evidence="6 13" id="KW-0812">Transmembrane</keyword>
<dbReference type="Pfam" id="PF00593">
    <property type="entry name" value="TonB_dep_Rec_b-barrel"/>
    <property type="match status" value="1"/>
</dbReference>
<dbReference type="GO" id="GO:0015344">
    <property type="term" value="F:siderophore uptake transmembrane transporter activity"/>
    <property type="evidence" value="ECO:0007669"/>
    <property type="project" value="TreeGrafter"/>
</dbReference>
<dbReference type="NCBIfam" id="TIGR01783">
    <property type="entry name" value="TonB-siderophor"/>
    <property type="match status" value="1"/>
</dbReference>
<evidence type="ECO:0000256" key="1">
    <source>
        <dbReference type="ARBA" id="ARBA00004571"/>
    </source>
</evidence>
<dbReference type="PROSITE" id="PS52016">
    <property type="entry name" value="TONB_DEPENDENT_REC_3"/>
    <property type="match status" value="1"/>
</dbReference>
<dbReference type="PANTHER" id="PTHR32552">
    <property type="entry name" value="FERRICHROME IRON RECEPTOR-RELATED"/>
    <property type="match status" value="1"/>
</dbReference>
<keyword evidence="5" id="KW-0410">Iron transport</keyword>
<comment type="caution">
    <text evidence="18">The sequence shown here is derived from an EMBL/GenBank/DDBJ whole genome shotgun (WGS) entry which is preliminary data.</text>
</comment>
<evidence type="ECO:0000256" key="14">
    <source>
        <dbReference type="RuleBase" id="RU003357"/>
    </source>
</evidence>
<dbReference type="PANTHER" id="PTHR32552:SF68">
    <property type="entry name" value="FERRICHROME OUTER MEMBRANE TRANSPORTER_PHAGE RECEPTOR"/>
    <property type="match status" value="1"/>
</dbReference>
<dbReference type="Gene3D" id="2.170.130.10">
    <property type="entry name" value="TonB-dependent receptor, plug domain"/>
    <property type="match status" value="1"/>
</dbReference>
<evidence type="ECO:0000313" key="18">
    <source>
        <dbReference type="EMBL" id="MBE9117327.1"/>
    </source>
</evidence>
<dbReference type="FunFam" id="2.170.130.10:FF:000001">
    <property type="entry name" value="Catecholate siderophore TonB-dependent receptor"/>
    <property type="match status" value="1"/>
</dbReference>
<evidence type="ECO:0000256" key="9">
    <source>
        <dbReference type="ARBA" id="ARBA00023065"/>
    </source>
</evidence>
<keyword evidence="12 13" id="KW-0998">Cell outer membrane</keyword>
<dbReference type="GO" id="GO:0015891">
    <property type="term" value="P:siderophore transport"/>
    <property type="evidence" value="ECO:0007669"/>
    <property type="project" value="InterPro"/>
</dbReference>
<dbReference type="GO" id="GO:0038023">
    <property type="term" value="F:signaling receptor activity"/>
    <property type="evidence" value="ECO:0007669"/>
    <property type="project" value="InterPro"/>
</dbReference>
<name>A0A8J7DY14_9CYAN</name>
<feature type="domain" description="TonB-dependent receptor-like beta-barrel" evidence="15">
    <location>
        <begin position="357"/>
        <end position="796"/>
    </location>
</feature>
<protein>
    <submittedName>
        <fullName evidence="18">TonB-dependent receptor</fullName>
    </submittedName>
</protein>
<evidence type="ECO:0000256" key="13">
    <source>
        <dbReference type="PROSITE-ProRule" id="PRU01360"/>
    </source>
</evidence>
<sequence length="829" mass="92236">MGTRVNASELLPKSDIPLLTELERLATTREQWHSQLSEPVEITDIQIRETEMGLEIVLVTAAETVPLPPTEILGNSLIVEIPNAVLKLPEGEELLVSEPIEGIALVNATNLPDNRVQVTITGIDAPPIANSISSAEGWALRVTPESQKPREEIEVVVTQTQAGERYLIPNATTGTRTDTPVRDVPQSIQVIPRRAIEDQQAIRLNDVVRNVSGVVASSNDPRGQRFTIRGFDSSSVLRDGFRLTNGGNGNIGFPELANIEQIEVLKGPAAILFGSLEPGGVINLVSKQPLSEPFYELGFRVGNRGLVEPSIDMSGPLTEDGRVLYRLNALYRIEESFRDFDTKIERFFLAPVVSVKISDRADLTFDLEYRDDERPADFGLVALGREVANIPLDRILGEPDDVFVGKFLRAGYQFEHRFSDNWKIRNAFHYTRYESEFISASGFGRLDETTGTLARTWIFLSQPNNTFEVQTNVVGDFSTGSIDHTLLAGVDFYRREDVGGIGRGNARAFNFINIFNPTYGATPRPDFNQVPIFFDGDTIVDAWGIYLQDQISLLDNLKLLAGFRYDTVEQRNTNRPSFFRRTASETTRNDNAFSPRVGLVYQPIEEISLFASYSRSFAPNFGSTVAGDILEPEQGQQFEVGARAELLGGQLVASLAFFDITKENVATPDPNFPTFSVATGEQRSQGIEFDLIGEIVPRWNLIANYAYTDARITSDNSGLEGNRLFSVPEHNFNLWTNYEIQEGSLQGLGFGFGVNYVGQRFGDNANSFELDSYFLSNAAISYRRDNWKAALNIRNLFDVDYIESSENNRRAEINPGEGLTIIGSFSIEF</sequence>